<reference evidence="2 3" key="1">
    <citation type="journal article" date="2010" name="Nature">
        <title>Genome sequence of the palaeopolyploid soybean.</title>
        <authorList>
            <person name="Schmutz J."/>
            <person name="Cannon S.B."/>
            <person name="Schlueter J."/>
            <person name="Ma J."/>
            <person name="Mitros T."/>
            <person name="Nelson W."/>
            <person name="Hyten D.L."/>
            <person name="Song Q."/>
            <person name="Thelen J.J."/>
            <person name="Cheng J."/>
            <person name="Xu D."/>
            <person name="Hellsten U."/>
            <person name="May G.D."/>
            <person name="Yu Y."/>
            <person name="Sakurai T."/>
            <person name="Umezawa T."/>
            <person name="Bhattacharyya M.K."/>
            <person name="Sandhu D."/>
            <person name="Valliyodan B."/>
            <person name="Lindquist E."/>
            <person name="Peto M."/>
            <person name="Grant D."/>
            <person name="Shu S."/>
            <person name="Goodstein D."/>
            <person name="Barry K."/>
            <person name="Futrell-Griggs M."/>
            <person name="Abernathy B."/>
            <person name="Du J."/>
            <person name="Tian Z."/>
            <person name="Zhu L."/>
            <person name="Gill N."/>
            <person name="Joshi T."/>
            <person name="Libault M."/>
            <person name="Sethuraman A."/>
            <person name="Zhang X.-C."/>
            <person name="Shinozaki K."/>
            <person name="Nguyen H.T."/>
            <person name="Wing R.A."/>
            <person name="Cregan P."/>
            <person name="Specht J."/>
            <person name="Grimwood J."/>
            <person name="Rokhsar D."/>
            <person name="Stacey G."/>
            <person name="Shoemaker R.C."/>
            <person name="Jackson S.A."/>
        </authorList>
    </citation>
    <scope>NUCLEOTIDE SEQUENCE</scope>
    <source>
        <strain evidence="3">cv. Williams 82</strain>
        <tissue evidence="2">Callus</tissue>
    </source>
</reference>
<sequence>MTKEKHLHHEARTNKPKFHNNLKQVIIIHSTLTPVLPIFEELHHPANIAETASKNPSNELNHDPQIYV</sequence>
<dbReference type="AlphaFoldDB" id="A0A0R0LEB1"/>
<evidence type="ECO:0000313" key="4">
    <source>
        <dbReference type="Proteomes" id="UP000008827"/>
    </source>
</evidence>
<protein>
    <submittedName>
        <fullName evidence="2 3">Uncharacterized protein</fullName>
    </submittedName>
</protein>
<proteinExistence type="predicted"/>
<reference evidence="3" key="2">
    <citation type="submission" date="2018-02" db="UniProtKB">
        <authorList>
            <consortium name="EnsemblPlants"/>
        </authorList>
    </citation>
    <scope>IDENTIFICATION</scope>
    <source>
        <strain evidence="3">Williams 82</strain>
    </source>
</reference>
<accession>A0A0R0LEB1</accession>
<dbReference type="EMBL" id="CM000834">
    <property type="protein sequence ID" value="KRH75714.1"/>
    <property type="molecule type" value="Genomic_DNA"/>
</dbReference>
<feature type="compositionally biased region" description="Polar residues" evidence="1">
    <location>
        <begin position="50"/>
        <end position="59"/>
    </location>
</feature>
<gene>
    <name evidence="2" type="ORF">GLYMA_01G103300</name>
</gene>
<organism evidence="2">
    <name type="scientific">Glycine max</name>
    <name type="common">Soybean</name>
    <name type="synonym">Glycine hispida</name>
    <dbReference type="NCBI Taxonomy" id="3847"/>
    <lineage>
        <taxon>Eukaryota</taxon>
        <taxon>Viridiplantae</taxon>
        <taxon>Streptophyta</taxon>
        <taxon>Embryophyta</taxon>
        <taxon>Tracheophyta</taxon>
        <taxon>Spermatophyta</taxon>
        <taxon>Magnoliopsida</taxon>
        <taxon>eudicotyledons</taxon>
        <taxon>Gunneridae</taxon>
        <taxon>Pentapetalae</taxon>
        <taxon>rosids</taxon>
        <taxon>fabids</taxon>
        <taxon>Fabales</taxon>
        <taxon>Fabaceae</taxon>
        <taxon>Papilionoideae</taxon>
        <taxon>50 kb inversion clade</taxon>
        <taxon>NPAAA clade</taxon>
        <taxon>indigoferoid/millettioid clade</taxon>
        <taxon>Phaseoleae</taxon>
        <taxon>Glycine</taxon>
        <taxon>Glycine subgen. Soja</taxon>
    </lineage>
</organism>
<keyword evidence="4" id="KW-1185">Reference proteome</keyword>
<evidence type="ECO:0000313" key="3">
    <source>
        <dbReference type="EnsemblPlants" id="KRH75714"/>
    </source>
</evidence>
<name>A0A0R0LEB1_SOYBN</name>
<dbReference type="EnsemblPlants" id="KRH75714">
    <property type="protein sequence ID" value="KRH75714"/>
    <property type="gene ID" value="GLYMA_01G103300"/>
</dbReference>
<feature type="region of interest" description="Disordered" evidence="1">
    <location>
        <begin position="49"/>
        <end position="68"/>
    </location>
</feature>
<reference evidence="2" key="3">
    <citation type="submission" date="2018-07" db="EMBL/GenBank/DDBJ databases">
        <title>WGS assembly of Glycine max.</title>
        <authorList>
            <person name="Schmutz J."/>
            <person name="Cannon S."/>
            <person name="Schlueter J."/>
            <person name="Ma J."/>
            <person name="Mitros T."/>
            <person name="Nelson W."/>
            <person name="Hyten D."/>
            <person name="Song Q."/>
            <person name="Thelen J."/>
            <person name="Cheng J."/>
            <person name="Xu D."/>
            <person name="Hellsten U."/>
            <person name="May G."/>
            <person name="Yu Y."/>
            <person name="Sakurai T."/>
            <person name="Umezawa T."/>
            <person name="Bhattacharyya M."/>
            <person name="Sandhu D."/>
            <person name="Valliyodan B."/>
            <person name="Lindquist E."/>
            <person name="Peto M."/>
            <person name="Grant D."/>
            <person name="Shu S."/>
            <person name="Goodstein D."/>
            <person name="Barry K."/>
            <person name="Futrell-Griggs M."/>
            <person name="Abernathy B."/>
            <person name="Du J."/>
            <person name="Tian Z."/>
            <person name="Zhu L."/>
            <person name="Gill N."/>
            <person name="Joshi T."/>
            <person name="Libault M."/>
            <person name="Sethuraman A."/>
            <person name="Zhang X."/>
            <person name="Shinozaki K."/>
            <person name="Nguyen H."/>
            <person name="Wing R."/>
            <person name="Cregan P."/>
            <person name="Specht J."/>
            <person name="Grimwood J."/>
            <person name="Rokhsar D."/>
            <person name="Stacey G."/>
            <person name="Shoemaker R."/>
            <person name="Jackson S."/>
        </authorList>
    </citation>
    <scope>NUCLEOTIDE SEQUENCE</scope>
    <source>
        <tissue evidence="2">Callus</tissue>
    </source>
</reference>
<dbReference type="Proteomes" id="UP000008827">
    <property type="component" value="Chromosome 1"/>
</dbReference>
<dbReference type="InParanoid" id="A0A0R0LEB1"/>
<evidence type="ECO:0000313" key="2">
    <source>
        <dbReference type="EMBL" id="KRH75714.1"/>
    </source>
</evidence>
<evidence type="ECO:0000256" key="1">
    <source>
        <dbReference type="SAM" id="MobiDB-lite"/>
    </source>
</evidence>
<dbReference type="Gramene" id="KRH75714">
    <property type="protein sequence ID" value="KRH75714"/>
    <property type="gene ID" value="GLYMA_01G103300"/>
</dbReference>